<dbReference type="AlphaFoldDB" id="A0A226CXT1"/>
<feature type="transmembrane region" description="Helical" evidence="1">
    <location>
        <begin position="289"/>
        <end position="311"/>
    </location>
</feature>
<feature type="transmembrane region" description="Helical" evidence="1">
    <location>
        <begin position="127"/>
        <end position="149"/>
    </location>
</feature>
<keyword evidence="1" id="KW-0812">Transmembrane</keyword>
<accession>A0A226CXT1</accession>
<feature type="transmembrane region" description="Helical" evidence="1">
    <location>
        <begin position="254"/>
        <end position="277"/>
    </location>
</feature>
<keyword evidence="3" id="KW-1185">Reference proteome</keyword>
<evidence type="ECO:0000313" key="2">
    <source>
        <dbReference type="EMBL" id="OXA37789.1"/>
    </source>
</evidence>
<proteinExistence type="predicted"/>
<dbReference type="Proteomes" id="UP000198287">
    <property type="component" value="Unassembled WGS sequence"/>
</dbReference>
<reference evidence="2 3" key="1">
    <citation type="submission" date="2015-12" db="EMBL/GenBank/DDBJ databases">
        <title>The genome of Folsomia candida.</title>
        <authorList>
            <person name="Faddeeva A."/>
            <person name="Derks M.F."/>
            <person name="Anvar Y."/>
            <person name="Smit S."/>
            <person name="Van Straalen N."/>
            <person name="Roelofs D."/>
        </authorList>
    </citation>
    <scope>NUCLEOTIDE SEQUENCE [LARGE SCALE GENOMIC DNA]</scope>
    <source>
        <strain evidence="2 3">VU population</strain>
        <tissue evidence="2">Whole body</tissue>
    </source>
</reference>
<gene>
    <name evidence="2" type="ORF">Fcan01_27411</name>
</gene>
<organism evidence="2 3">
    <name type="scientific">Folsomia candida</name>
    <name type="common">Springtail</name>
    <dbReference type="NCBI Taxonomy" id="158441"/>
    <lineage>
        <taxon>Eukaryota</taxon>
        <taxon>Metazoa</taxon>
        <taxon>Ecdysozoa</taxon>
        <taxon>Arthropoda</taxon>
        <taxon>Hexapoda</taxon>
        <taxon>Collembola</taxon>
        <taxon>Entomobryomorpha</taxon>
        <taxon>Isotomoidea</taxon>
        <taxon>Isotomidae</taxon>
        <taxon>Proisotominae</taxon>
        <taxon>Folsomia</taxon>
    </lineage>
</organism>
<evidence type="ECO:0000313" key="3">
    <source>
        <dbReference type="Proteomes" id="UP000198287"/>
    </source>
</evidence>
<name>A0A226CXT1_FOLCA</name>
<feature type="transmembrane region" description="Helical" evidence="1">
    <location>
        <begin position="38"/>
        <end position="61"/>
    </location>
</feature>
<comment type="caution">
    <text evidence="2">The sequence shown here is derived from an EMBL/GenBank/DDBJ whole genome shotgun (WGS) entry which is preliminary data.</text>
</comment>
<feature type="transmembrane region" description="Helical" evidence="1">
    <location>
        <begin position="194"/>
        <end position="215"/>
    </location>
</feature>
<sequence length="370" mass="41940">MNLLRKIPPLFKLHTINFSRDRGKFISTRPLGCGKVKIPLYISITSDICVNGLYTIIFKYVGSVETNFCYLSVLGLFLMVVSFGPLLVDPDPFVSLVNGVRQYRNKKTNILLLSDKLRKNWDFLHKIFMILSFAYDIGAPIALTGLTLLEPRLPPFLGSIIQSPDITKSMMTHCGRFVILSVQAWSFISLAVTFSFQFVIIFFLSLHCVAERLAFMKMSCNEPRMSMGRMTSILQIYHQLQILVGQTNTCFRKVVLPSFLLLFVWINILATTINVSLGPKLLDHLGNCIFPFSSALTTVSILLLGTFAGLVNKWSTQCGTKFAKKWPLIILKDAKSPRQRRDWMSRKVKSCSPLKIKFGNNFMEITTPQN</sequence>
<dbReference type="EMBL" id="LNIX01000052">
    <property type="protein sequence ID" value="OXA37789.1"/>
    <property type="molecule type" value="Genomic_DNA"/>
</dbReference>
<protein>
    <submittedName>
        <fullName evidence="2">Uncharacterized protein</fullName>
    </submittedName>
</protein>
<keyword evidence="1" id="KW-0472">Membrane</keyword>
<keyword evidence="1" id="KW-1133">Transmembrane helix</keyword>
<feature type="transmembrane region" description="Helical" evidence="1">
    <location>
        <begin position="68"/>
        <end position="88"/>
    </location>
</feature>
<evidence type="ECO:0000256" key="1">
    <source>
        <dbReference type="SAM" id="Phobius"/>
    </source>
</evidence>